<keyword evidence="10" id="KW-1185">Reference proteome</keyword>
<feature type="binding site" evidence="4 6">
    <location>
        <position position="110"/>
    </location>
    <ligand>
        <name>substrate</name>
    </ligand>
</feature>
<comment type="caution">
    <text evidence="4">Lacks conserved residue(s) required for the propagation of feature annotation.</text>
</comment>
<evidence type="ECO:0000259" key="8">
    <source>
        <dbReference type="Pfam" id="PF01416"/>
    </source>
</evidence>
<comment type="catalytic activity">
    <reaction evidence="4 7">
        <text>uridine(38/39/40) in tRNA = pseudouridine(38/39/40) in tRNA</text>
        <dbReference type="Rhea" id="RHEA:22376"/>
        <dbReference type="Rhea" id="RHEA-COMP:10085"/>
        <dbReference type="Rhea" id="RHEA-COMP:10087"/>
        <dbReference type="ChEBI" id="CHEBI:65314"/>
        <dbReference type="ChEBI" id="CHEBI:65315"/>
        <dbReference type="EC" id="5.4.99.12"/>
    </reaction>
</comment>
<evidence type="ECO:0000256" key="1">
    <source>
        <dbReference type="ARBA" id="ARBA00009375"/>
    </source>
</evidence>
<gene>
    <name evidence="4 9" type="primary">truA</name>
    <name evidence="9" type="ORF">JFN88_06970</name>
</gene>
<dbReference type="InterPro" id="IPR001406">
    <property type="entry name" value="PsdUridine_synth_TruA"/>
</dbReference>
<organism evidence="9 10">
    <name type="scientific">Paenibacillus roseus</name>
    <dbReference type="NCBI Taxonomy" id="2798579"/>
    <lineage>
        <taxon>Bacteria</taxon>
        <taxon>Bacillati</taxon>
        <taxon>Bacillota</taxon>
        <taxon>Bacilli</taxon>
        <taxon>Bacillales</taxon>
        <taxon>Paenibacillaceae</taxon>
        <taxon>Paenibacillus</taxon>
    </lineage>
</organism>
<accession>A0A934MNI9</accession>
<dbReference type="EC" id="5.4.99.12" evidence="4"/>
<dbReference type="FunFam" id="3.30.70.580:FF:000001">
    <property type="entry name" value="tRNA pseudouridine synthase A"/>
    <property type="match status" value="1"/>
</dbReference>
<dbReference type="AlphaFoldDB" id="A0A934MNI9"/>
<comment type="function">
    <text evidence="4">Formation of pseudouridine at positions 38, 39 and 40 in the anticodon stem and loop of transfer RNAs.</text>
</comment>
<dbReference type="InterPro" id="IPR020095">
    <property type="entry name" value="PsdUridine_synth_TruA_C"/>
</dbReference>
<dbReference type="EMBL" id="JAELUP010000016">
    <property type="protein sequence ID" value="MBJ6361061.1"/>
    <property type="molecule type" value="Genomic_DNA"/>
</dbReference>
<evidence type="ECO:0000313" key="10">
    <source>
        <dbReference type="Proteomes" id="UP000640274"/>
    </source>
</evidence>
<dbReference type="GO" id="GO:0003723">
    <property type="term" value="F:RNA binding"/>
    <property type="evidence" value="ECO:0007669"/>
    <property type="project" value="InterPro"/>
</dbReference>
<dbReference type="PANTHER" id="PTHR11142:SF0">
    <property type="entry name" value="TRNA PSEUDOURIDINE SYNTHASE-LIKE 1"/>
    <property type="match status" value="1"/>
</dbReference>
<feature type="domain" description="Pseudouridine synthase I TruA alpha/beta" evidence="8">
    <location>
        <begin position="8"/>
        <end position="102"/>
    </location>
</feature>
<protein>
    <recommendedName>
        <fullName evidence="4">tRNA pseudouridine synthase A</fullName>
        <ecNumber evidence="4">5.4.99.12</ecNumber>
    </recommendedName>
    <alternativeName>
        <fullName evidence="4">tRNA pseudouridine(38-40) synthase</fullName>
    </alternativeName>
    <alternativeName>
        <fullName evidence="4">tRNA pseudouridylate synthase I</fullName>
    </alternativeName>
    <alternativeName>
        <fullName evidence="4">tRNA-uridine isomerase I</fullName>
    </alternativeName>
</protein>
<comment type="caution">
    <text evidence="9">The sequence shown here is derived from an EMBL/GenBank/DDBJ whole genome shotgun (WGS) entry which is preliminary data.</text>
</comment>
<dbReference type="CDD" id="cd02570">
    <property type="entry name" value="PseudoU_synth_EcTruA"/>
    <property type="match status" value="1"/>
</dbReference>
<sequence length="259" mass="29355">MRNICMTVSYDGTAYNGFQIQPKGRTIQGEIEKVLLILTGETIKIHGSGRTDAGVHARSQVFHFHTESQIPVERWAIALNSRLPDDIVILSAEEKHLDFHSRRSAKRKTYRYSIRTGKYPNVFTRHFEFHHYSPLNTEAMRSALSHVIGEHDFTTFTSIHSTKQSHVRTIYEAKLVVEDDVIHTYFTGNGFLYNMVRIIMGTLMKIGEGKIKADDMPSILAACDRSKAGPKAMAHGLTLWSVEYEFTDIPVTLAEQARG</sequence>
<evidence type="ECO:0000256" key="3">
    <source>
        <dbReference type="ARBA" id="ARBA00023235"/>
    </source>
</evidence>
<dbReference type="PIRSF" id="PIRSF001430">
    <property type="entry name" value="tRNA_psdUrid_synth"/>
    <property type="match status" value="1"/>
</dbReference>
<dbReference type="NCBIfam" id="TIGR00071">
    <property type="entry name" value="hisT_truA"/>
    <property type="match status" value="1"/>
</dbReference>
<feature type="active site" description="Nucleophile" evidence="4 5">
    <location>
        <position position="52"/>
    </location>
</feature>
<evidence type="ECO:0000256" key="2">
    <source>
        <dbReference type="ARBA" id="ARBA00022694"/>
    </source>
</evidence>
<dbReference type="InterPro" id="IPR020094">
    <property type="entry name" value="TruA/RsuA/RluB/E/F_N"/>
</dbReference>
<evidence type="ECO:0000256" key="7">
    <source>
        <dbReference type="RuleBase" id="RU003792"/>
    </source>
</evidence>
<keyword evidence="2 4" id="KW-0819">tRNA processing</keyword>
<proteinExistence type="inferred from homology"/>
<dbReference type="Gene3D" id="3.30.70.580">
    <property type="entry name" value="Pseudouridine synthase I, catalytic domain, N-terminal subdomain"/>
    <property type="match status" value="1"/>
</dbReference>
<dbReference type="Proteomes" id="UP000640274">
    <property type="component" value="Unassembled WGS sequence"/>
</dbReference>
<dbReference type="GO" id="GO:0160147">
    <property type="term" value="F:tRNA pseudouridine(38-40) synthase activity"/>
    <property type="evidence" value="ECO:0007669"/>
    <property type="project" value="UniProtKB-EC"/>
</dbReference>
<evidence type="ECO:0000256" key="4">
    <source>
        <dbReference type="HAMAP-Rule" id="MF_00171"/>
    </source>
</evidence>
<evidence type="ECO:0000256" key="5">
    <source>
        <dbReference type="PIRSR" id="PIRSR001430-1"/>
    </source>
</evidence>
<evidence type="ECO:0000313" key="9">
    <source>
        <dbReference type="EMBL" id="MBJ6361061.1"/>
    </source>
</evidence>
<comment type="subunit">
    <text evidence="4">Homodimer.</text>
</comment>
<dbReference type="RefSeq" id="WP_199018601.1">
    <property type="nucleotide sequence ID" value="NZ_JAELUP010000016.1"/>
</dbReference>
<keyword evidence="3 4" id="KW-0413">Isomerase</keyword>
<dbReference type="GO" id="GO:0031119">
    <property type="term" value="P:tRNA pseudouridine synthesis"/>
    <property type="evidence" value="ECO:0007669"/>
    <property type="project" value="UniProtKB-UniRule"/>
</dbReference>
<comment type="similarity">
    <text evidence="1 4 7">Belongs to the tRNA pseudouridine synthase TruA family.</text>
</comment>
<reference evidence="9" key="1">
    <citation type="submission" date="2020-12" db="EMBL/GenBank/DDBJ databases">
        <authorList>
            <person name="Huq M.A."/>
        </authorList>
    </citation>
    <scope>NUCLEOTIDE SEQUENCE</scope>
    <source>
        <strain evidence="9">MAHUQ-46</strain>
    </source>
</reference>
<feature type="domain" description="Pseudouridine synthase I TruA alpha/beta" evidence="8">
    <location>
        <begin position="143"/>
        <end position="245"/>
    </location>
</feature>
<dbReference type="HAMAP" id="MF_00171">
    <property type="entry name" value="TruA"/>
    <property type="match status" value="1"/>
</dbReference>
<evidence type="ECO:0000256" key="6">
    <source>
        <dbReference type="PIRSR" id="PIRSR001430-2"/>
    </source>
</evidence>
<dbReference type="InterPro" id="IPR020103">
    <property type="entry name" value="PsdUridine_synth_cat_dom_sf"/>
</dbReference>
<dbReference type="InterPro" id="IPR020097">
    <property type="entry name" value="PsdUridine_synth_TruA_a/b_dom"/>
</dbReference>
<dbReference type="SUPFAM" id="SSF55120">
    <property type="entry name" value="Pseudouridine synthase"/>
    <property type="match status" value="1"/>
</dbReference>
<dbReference type="Pfam" id="PF01416">
    <property type="entry name" value="PseudoU_synth_1"/>
    <property type="match status" value="2"/>
</dbReference>
<dbReference type="Gene3D" id="3.30.70.660">
    <property type="entry name" value="Pseudouridine synthase I, catalytic domain, C-terminal subdomain"/>
    <property type="match status" value="1"/>
</dbReference>
<dbReference type="PANTHER" id="PTHR11142">
    <property type="entry name" value="PSEUDOURIDYLATE SYNTHASE"/>
    <property type="match status" value="1"/>
</dbReference>
<name>A0A934MNI9_9BACL</name>